<evidence type="ECO:0000313" key="4">
    <source>
        <dbReference type="EMBL" id="QEV61696.1"/>
    </source>
</evidence>
<evidence type="ECO:0000256" key="3">
    <source>
        <dbReference type="SAM" id="MobiDB-lite"/>
    </source>
</evidence>
<name>A0A5P2XGP1_STRST</name>
<keyword evidence="2" id="KW-1015">Disulfide bond</keyword>
<keyword evidence="1" id="KW-0022">Alpha-amylase inhibitor</keyword>
<dbReference type="InterPro" id="IPR036379">
    <property type="entry name" value="A-amylase_inhib_sf"/>
</dbReference>
<dbReference type="InterPro" id="IPR000833">
    <property type="entry name" value="A-amylase_inhib"/>
</dbReference>
<feature type="compositionally biased region" description="Basic residues" evidence="3">
    <location>
        <begin position="47"/>
        <end position="59"/>
    </location>
</feature>
<evidence type="ECO:0000313" key="5">
    <source>
        <dbReference type="Proteomes" id="UP000326505"/>
    </source>
</evidence>
<dbReference type="Proteomes" id="UP000326505">
    <property type="component" value="Chromosome"/>
</dbReference>
<dbReference type="Pfam" id="PF01356">
    <property type="entry name" value="A_amylase_inhib"/>
    <property type="match status" value="1"/>
</dbReference>
<proteinExistence type="predicted"/>
<dbReference type="AlphaFoldDB" id="A0A5P2XGP1"/>
<evidence type="ECO:0000256" key="1">
    <source>
        <dbReference type="ARBA" id="ARBA00022579"/>
    </source>
</evidence>
<dbReference type="GO" id="GO:0015066">
    <property type="term" value="F:alpha-amylase inhibitor activity"/>
    <property type="evidence" value="ECO:0007669"/>
    <property type="project" value="UniProtKB-KW"/>
</dbReference>
<dbReference type="SUPFAM" id="SSF49498">
    <property type="entry name" value="alpha-Amylase inhibitor tendamistat"/>
    <property type="match status" value="1"/>
</dbReference>
<protein>
    <submittedName>
        <fullName evidence="4">Uncharacterized protein</fullName>
    </submittedName>
</protein>
<dbReference type="KEGG" id="sspb:CP982_25775"/>
<accession>A0A5P2XGP1</accession>
<dbReference type="EMBL" id="CP023690">
    <property type="protein sequence ID" value="QEV61696.1"/>
    <property type="molecule type" value="Genomic_DNA"/>
</dbReference>
<evidence type="ECO:0000256" key="2">
    <source>
        <dbReference type="ARBA" id="ARBA00023157"/>
    </source>
</evidence>
<reference evidence="4 5" key="1">
    <citation type="submission" date="2017-09" db="EMBL/GenBank/DDBJ databases">
        <authorList>
            <person name="Lee N."/>
            <person name="Cho B.-K."/>
        </authorList>
    </citation>
    <scope>NUCLEOTIDE SEQUENCE [LARGE SCALE GENOMIC DNA]</scope>
    <source>
        <strain evidence="4 5">ATCC 27465</strain>
    </source>
</reference>
<dbReference type="OrthoDB" id="3543903at2"/>
<organism evidence="4 5">
    <name type="scientific">Streptomyces spectabilis</name>
    <dbReference type="NCBI Taxonomy" id="68270"/>
    <lineage>
        <taxon>Bacteria</taxon>
        <taxon>Bacillati</taxon>
        <taxon>Actinomycetota</taxon>
        <taxon>Actinomycetes</taxon>
        <taxon>Kitasatosporales</taxon>
        <taxon>Streptomycetaceae</taxon>
        <taxon>Streptomyces</taxon>
    </lineage>
</organism>
<sequence>MSPPDASQGLPGVSPPVTQKRADASIPVPRRPFRTPEPATPAVSHVPRPRPRLPLRRRSAGGTSQGHPPGPAALAVDRFRSAQSRTPHLAAPLPRGRTPMTSSTRMPCDTTDTGWGRKARGHVRATAVGLTAAAVLGGGLTLAPAASAAPQGTAPACVERSVSGRSATATNNCGRVLRVKIVVKHGPDSRCTSLKHRAWARHSWPFGSYDKTVTC</sequence>
<feature type="compositionally biased region" description="Polar residues" evidence="3">
    <location>
        <begin position="99"/>
        <end position="113"/>
    </location>
</feature>
<feature type="region of interest" description="Disordered" evidence="3">
    <location>
        <begin position="1"/>
        <end position="116"/>
    </location>
</feature>
<gene>
    <name evidence="4" type="ORF">CP982_25775</name>
</gene>
<dbReference type="Gene3D" id="2.60.40.20">
    <property type="entry name" value="Alpha-amylase inhibitor"/>
    <property type="match status" value="1"/>
</dbReference>